<dbReference type="CDD" id="cd00267">
    <property type="entry name" value="ABC_ATPase"/>
    <property type="match status" value="1"/>
</dbReference>
<proteinExistence type="predicted"/>
<keyword evidence="2" id="KW-0547">Nucleotide-binding</keyword>
<evidence type="ECO:0000313" key="12">
    <source>
        <dbReference type="Proteomes" id="UP000535556"/>
    </source>
</evidence>
<dbReference type="EMBL" id="AAMGHX010000003">
    <property type="protein sequence ID" value="EDH0841386.1"/>
    <property type="molecule type" value="Genomic_DNA"/>
</dbReference>
<gene>
    <name evidence="3" type="ORF">AF817_10235</name>
    <name evidence="2" type="ORF">DG57_00035</name>
    <name evidence="4" type="ORF">FC284_09295</name>
    <name evidence="5" type="ORF">GCV64_09845</name>
    <name evidence="6" type="ORF">GT011_10440</name>
    <name evidence="7" type="ORF">GYU24_10615</name>
</gene>
<dbReference type="InterPro" id="IPR027417">
    <property type="entry name" value="P-loop_NTPase"/>
</dbReference>
<evidence type="ECO:0000313" key="11">
    <source>
        <dbReference type="Proteomes" id="UP000484022"/>
    </source>
</evidence>
<dbReference type="Gene3D" id="3.40.50.300">
    <property type="entry name" value="P-loop containing nucleotide triphosphate hydrolases"/>
    <property type="match status" value="1"/>
</dbReference>
<dbReference type="EMBL" id="AACKFB010000014">
    <property type="protein sequence ID" value="EAK9428536.1"/>
    <property type="molecule type" value="Genomic_DNA"/>
</dbReference>
<comment type="caution">
    <text evidence="6">The sequence shown here is derived from an EMBL/GenBank/DDBJ whole genome shotgun (WGS) entry which is preliminary data.</text>
</comment>
<dbReference type="Proteomes" id="UP000484022">
    <property type="component" value="Unassembled WGS sequence"/>
</dbReference>
<dbReference type="SUPFAM" id="SSF52540">
    <property type="entry name" value="P-loop containing nucleoside triphosphate hydrolases"/>
    <property type="match status" value="1"/>
</dbReference>
<dbReference type="Proteomes" id="UP000840928">
    <property type="component" value="Unassembled WGS sequence"/>
</dbReference>
<dbReference type="PANTHER" id="PTHR43581:SF4">
    <property type="entry name" value="ATP_GTP PHOSPHATASE"/>
    <property type="match status" value="1"/>
</dbReference>
<dbReference type="EMBL" id="AABDDO010000003">
    <property type="protein sequence ID" value="EAG6763598.1"/>
    <property type="molecule type" value="Genomic_DNA"/>
</dbReference>
<sequence>MECSIMDNTDFFSLLKEVNQKFNIENRKHYEPFVRRMRFPRYKGLYPDSEMNFDFPLTVLVGVNGSNKTSVLQALYGVPANQNVGNYWFSTAVDKINNSWQHCLIYSYHHAGAGKQVEVIKTRISKTKNDYWEPSRPIKKYRMEIPKEKELISAGNKSKTRWDLIDKSVVFCDFKEYISAFDMYFYNYIFEPDAQYKSKQDFLRERSAKLSKVVSEKLSSYFFGSIERVETNFTVSDEVKNVVSWMLDQKYDEIQIVSHKFYARKNIVRPLKTILMRKSGRNYTEAFAGSGESRLIMLVNDIVNAPKNSLILIDEPEINLHPSAILRFKTFLLQQILKKNHQIVLSTHSAYLVSNLPKSAIKLFQTIENQIAITENVDYNDAFVVLGESIRNKAKIIVEDKLAKEIIEFGIRKSDTTSMCDALEVQYVPGGVSTIINRYIYASAMRDELSTFYVLDGDTNHLFNNQLSEIESDWINDGYLDSREIPTSKNENLSDIIKELTGSNIQFSTNSGGNRQAEKYYMQRKFIDFWRSNVKFLNSSTPEMALLESKKIELENDEDSTGKDFFKNHAENELGKQPTSEEILVLQQQMLNSLDAECPLRVRLDEITGQIWSDFQSDN</sequence>
<reference evidence="7" key="1">
    <citation type="journal article" date="2018" name="Genome Biol.">
        <title>SKESA: strategic k-mer extension for scrupulous assemblies.</title>
        <authorList>
            <person name="Souvorov A."/>
            <person name="Agarwala R."/>
            <person name="Lipman D.J."/>
        </authorList>
    </citation>
    <scope>NUCLEOTIDE SEQUENCE [LARGE SCALE GENOMIC DNA]</scope>
    <source>
        <strain evidence="7">CFIAFB20160038</strain>
    </source>
</reference>
<dbReference type="Proteomes" id="UP000335978">
    <property type="component" value="Unassembled WGS sequence"/>
</dbReference>
<evidence type="ECO:0000313" key="3">
    <source>
        <dbReference type="EMBL" id="EAG6763598.1"/>
    </source>
</evidence>
<dbReference type="Proteomes" id="UP000388699">
    <property type="component" value="Unassembled WGS sequence"/>
</dbReference>
<organism evidence="6 10">
    <name type="scientific">Listeria monocytogenes</name>
    <dbReference type="NCBI Taxonomy" id="1639"/>
    <lineage>
        <taxon>Bacteria</taxon>
        <taxon>Bacillati</taxon>
        <taxon>Bacillota</taxon>
        <taxon>Bacilli</taxon>
        <taxon>Bacillales</taxon>
        <taxon>Listeriaceae</taxon>
        <taxon>Listeria</taxon>
    </lineage>
</organism>
<evidence type="ECO:0000313" key="10">
    <source>
        <dbReference type="Proteomes" id="UP000467247"/>
    </source>
</evidence>
<dbReference type="Proteomes" id="UP000467247">
    <property type="component" value="Unassembled WGS sequence"/>
</dbReference>
<accession>A0A458H9R4</accession>
<dbReference type="InterPro" id="IPR051396">
    <property type="entry name" value="Bact_Antivir_Def_Nuclease"/>
</dbReference>
<protein>
    <submittedName>
        <fullName evidence="6">AAA family ATPase</fullName>
    </submittedName>
    <submittedName>
        <fullName evidence="2">ATP-binding protein</fullName>
    </submittedName>
</protein>
<dbReference type="PANTHER" id="PTHR43581">
    <property type="entry name" value="ATP/GTP PHOSPHATASE"/>
    <property type="match status" value="1"/>
</dbReference>
<dbReference type="Proteomes" id="UP000535556">
    <property type="component" value="Unassembled WGS sequence"/>
</dbReference>
<evidence type="ECO:0000313" key="5">
    <source>
        <dbReference type="EMBL" id="EDH0841386.1"/>
    </source>
</evidence>
<reference evidence="7" key="4">
    <citation type="submission" date="2020-01" db="EMBL/GenBank/DDBJ databases">
        <authorList>
            <consortium name="NCBI Pathogen Detection Project"/>
        </authorList>
    </citation>
    <scope>NUCLEOTIDE SEQUENCE</scope>
    <source>
        <strain evidence="7">CFIAFB20160038</strain>
    </source>
</reference>
<evidence type="ECO:0000313" key="7">
    <source>
        <dbReference type="EMBL" id="HAB9176155.1"/>
    </source>
</evidence>
<dbReference type="EMBL" id="AANCZP010000003">
    <property type="protein sequence ID" value="EDN8269756.1"/>
    <property type="molecule type" value="Genomic_DNA"/>
</dbReference>
<evidence type="ECO:0000313" key="4">
    <source>
        <dbReference type="EMBL" id="EAK9428536.1"/>
    </source>
</evidence>
<evidence type="ECO:0000259" key="1">
    <source>
        <dbReference type="Pfam" id="PF13175"/>
    </source>
</evidence>
<name>A0A458H9R4_LISMN</name>
<dbReference type="EMBL" id="DAAIRR010000003">
    <property type="protein sequence ID" value="HAB9176155.1"/>
    <property type="molecule type" value="Genomic_DNA"/>
</dbReference>
<evidence type="ECO:0000313" key="8">
    <source>
        <dbReference type="Proteomes" id="UP000335978"/>
    </source>
</evidence>
<dbReference type="InterPro" id="IPR041685">
    <property type="entry name" value="AAA_GajA/Old/RecF-like"/>
</dbReference>
<evidence type="ECO:0000313" key="6">
    <source>
        <dbReference type="EMBL" id="EDN8269756.1"/>
    </source>
</evidence>
<evidence type="ECO:0000313" key="2">
    <source>
        <dbReference type="EMBL" id="EAE0768208.1"/>
    </source>
</evidence>
<reference evidence="6 10" key="3">
    <citation type="submission" date="2020-01" db="EMBL/GenBank/DDBJ databases">
        <authorList>
            <consortium name="GenomeTrakr: Next Generation Sequencing Network for Food Pathogen Tracability"/>
        </authorList>
    </citation>
    <scope>NUCLEOTIDE SEQUENCE [LARGE SCALE GENOMIC DNA]</scope>
    <source>
        <strain evidence="2 9">CFSAN008016</strain>
        <strain evidence="5 8">CFSAN085184</strain>
        <strain evidence="4">FDA00014181</strain>
        <strain evidence="6 10">FDA00015028</strain>
        <strain evidence="11">FDA1077646-S145-002</strain>
    </source>
</reference>
<dbReference type="AlphaFoldDB" id="A0A458H9R4"/>
<evidence type="ECO:0000313" key="9">
    <source>
        <dbReference type="Proteomes" id="UP000388699"/>
    </source>
</evidence>
<feature type="domain" description="Endonuclease GajA/Old nuclease/RecF-like AAA" evidence="1">
    <location>
        <begin position="184"/>
        <end position="353"/>
    </location>
</feature>
<keyword evidence="2" id="KW-0067">ATP-binding</keyword>
<reference evidence="3 12" key="2">
    <citation type="submission" date="2019-04" db="EMBL/GenBank/DDBJ databases">
        <authorList>
            <consortium name="GenomeTrakr network: Whole genome sequencing for foodborne pathogen traceback"/>
        </authorList>
    </citation>
    <scope>NUCLEOTIDE SEQUENCE [LARGE SCALE GENOMIC DNA]</scope>
    <source>
        <strain evidence="3 12">NRRL B-33244</strain>
    </source>
</reference>
<dbReference type="GO" id="GO:0005524">
    <property type="term" value="F:ATP binding"/>
    <property type="evidence" value="ECO:0007669"/>
    <property type="project" value="UniProtKB-KW"/>
</dbReference>
<dbReference type="EMBL" id="AAAQJJ010000001">
    <property type="protein sequence ID" value="EAE0768208.1"/>
    <property type="molecule type" value="Genomic_DNA"/>
</dbReference>
<dbReference type="Pfam" id="PF13175">
    <property type="entry name" value="AAA_15"/>
    <property type="match status" value="1"/>
</dbReference>